<accession>A0A017HH79</accession>
<sequence>MMGDTEEDSGPDEDEAVVAGAISQERYAEMSAAEDLILTITSKGMGKITSAHDYPVRGRGGQGVRAMDLSERRGRDTGRIVAAFPVELSDQVMLVTDGGQSIRVPVEGISYRSRNAGGVRVFDTDGEEVVSVAKVAEQSEGEASI</sequence>
<dbReference type="EC" id="5.99.1.3" evidence="2"/>
<dbReference type="InterPro" id="IPR050220">
    <property type="entry name" value="Type_II_DNA_Topoisomerases"/>
</dbReference>
<dbReference type="Gene3D" id="2.120.10.90">
    <property type="entry name" value="DNA gyrase/topoisomerase IV, subunit A, C-terminal"/>
    <property type="match status" value="1"/>
</dbReference>
<dbReference type="EMBL" id="AOSK01000130">
    <property type="protein sequence ID" value="EYD73503.1"/>
    <property type="molecule type" value="Genomic_DNA"/>
</dbReference>
<dbReference type="SUPFAM" id="SSF101904">
    <property type="entry name" value="GyrA/ParC C-terminal domain-like"/>
    <property type="match status" value="1"/>
</dbReference>
<dbReference type="GO" id="GO:0003918">
    <property type="term" value="F:DNA topoisomerase type II (double strand cut, ATP-hydrolyzing) activity"/>
    <property type="evidence" value="ECO:0007669"/>
    <property type="project" value="TreeGrafter"/>
</dbReference>
<dbReference type="Proteomes" id="UP000019666">
    <property type="component" value="Unassembled WGS sequence"/>
</dbReference>
<dbReference type="Pfam" id="PF03989">
    <property type="entry name" value="DNA_gyraseA_C"/>
    <property type="match status" value="2"/>
</dbReference>
<dbReference type="AlphaFoldDB" id="A0A017HH79"/>
<comment type="caution">
    <text evidence="2">The sequence shown here is derived from an EMBL/GenBank/DDBJ whole genome shotgun (WGS) entry which is preliminary data.</text>
</comment>
<feature type="region of interest" description="Disordered" evidence="1">
    <location>
        <begin position="49"/>
        <end position="71"/>
    </location>
</feature>
<dbReference type="GO" id="GO:0006265">
    <property type="term" value="P:DNA topological change"/>
    <property type="evidence" value="ECO:0007669"/>
    <property type="project" value="InterPro"/>
</dbReference>
<proteinExistence type="predicted"/>
<evidence type="ECO:0000313" key="2">
    <source>
        <dbReference type="EMBL" id="EYD73503.1"/>
    </source>
</evidence>
<dbReference type="HOGENOM" id="CLU_1785462_0_0_5"/>
<dbReference type="PANTHER" id="PTHR43493:SF5">
    <property type="entry name" value="DNA GYRASE SUBUNIT A, CHLOROPLASTIC_MITOCHONDRIAL"/>
    <property type="match status" value="1"/>
</dbReference>
<reference evidence="2 3" key="1">
    <citation type="submission" date="2013-02" db="EMBL/GenBank/DDBJ databases">
        <authorList>
            <person name="Fiebig A."/>
            <person name="Goeker M."/>
            <person name="Klenk H.-P.P."/>
        </authorList>
    </citation>
    <scope>NUCLEOTIDE SEQUENCE [LARGE SCALE GENOMIC DNA]</scope>
    <source>
        <strain evidence="2 3">DSM 19309</strain>
    </source>
</reference>
<keyword evidence="3" id="KW-1185">Reference proteome</keyword>
<evidence type="ECO:0000313" key="3">
    <source>
        <dbReference type="Proteomes" id="UP000019666"/>
    </source>
</evidence>
<dbReference type="STRING" id="442562.Rumeso_04624"/>
<evidence type="ECO:0000256" key="1">
    <source>
        <dbReference type="SAM" id="MobiDB-lite"/>
    </source>
</evidence>
<dbReference type="GO" id="GO:0009330">
    <property type="term" value="C:DNA topoisomerase type II (double strand cut, ATP-hydrolyzing) complex"/>
    <property type="evidence" value="ECO:0007669"/>
    <property type="project" value="TreeGrafter"/>
</dbReference>
<keyword evidence="2" id="KW-0413">Isomerase</keyword>
<name>A0A017HH79_9RHOB</name>
<dbReference type="GO" id="GO:0005524">
    <property type="term" value="F:ATP binding"/>
    <property type="evidence" value="ECO:0007669"/>
    <property type="project" value="InterPro"/>
</dbReference>
<dbReference type="InterPro" id="IPR035516">
    <property type="entry name" value="Gyrase/topoIV_suA_C"/>
</dbReference>
<gene>
    <name evidence="2" type="ORF">Rumeso_04624</name>
</gene>
<protein>
    <submittedName>
        <fullName evidence="2">DNA gyrase subunit A</fullName>
        <ecNumber evidence="2">5.99.1.3</ecNumber>
    </submittedName>
</protein>
<dbReference type="GO" id="GO:0003677">
    <property type="term" value="F:DNA binding"/>
    <property type="evidence" value="ECO:0007669"/>
    <property type="project" value="InterPro"/>
</dbReference>
<dbReference type="GO" id="GO:0005737">
    <property type="term" value="C:cytoplasm"/>
    <property type="evidence" value="ECO:0007669"/>
    <property type="project" value="TreeGrafter"/>
</dbReference>
<dbReference type="PATRIC" id="fig|442562.3.peg.4553"/>
<dbReference type="PANTHER" id="PTHR43493">
    <property type="entry name" value="DNA GYRASE/TOPOISOMERASE SUBUNIT A"/>
    <property type="match status" value="1"/>
</dbReference>
<organism evidence="2 3">
    <name type="scientific">Rubellimicrobium mesophilum DSM 19309</name>
    <dbReference type="NCBI Taxonomy" id="442562"/>
    <lineage>
        <taxon>Bacteria</taxon>
        <taxon>Pseudomonadati</taxon>
        <taxon>Pseudomonadota</taxon>
        <taxon>Alphaproteobacteria</taxon>
        <taxon>Rhodobacterales</taxon>
        <taxon>Roseobacteraceae</taxon>
        <taxon>Rubellimicrobium</taxon>
    </lineage>
</organism>
<dbReference type="InterPro" id="IPR006691">
    <property type="entry name" value="GyrA/parC_rep"/>
</dbReference>